<accession>L8JKE4</accession>
<sequence length="176" mass="19932">MKQERIETERLILRPFELNDADRVAVLLREKCISDMTANIPYPYSPQMAVEWISLHQDAFKERIALVYAIVDKRNDELIGAVSFPLWDDNEAVIGYWLGVEYWGNGYMPEAATALINFAVSYLGISKVTALHLVENAQSRSVIQKLGLSYIENRFDLIGGERREVCCYQAIVGAGV</sequence>
<evidence type="ECO:0000313" key="6">
    <source>
        <dbReference type="Proteomes" id="UP000011134"/>
    </source>
</evidence>
<evidence type="ECO:0000256" key="2">
    <source>
        <dbReference type="ARBA" id="ARBA00023315"/>
    </source>
</evidence>
<protein>
    <submittedName>
        <fullName evidence="5">Putative acetyltransferase</fullName>
    </submittedName>
</protein>
<dbReference type="InterPro" id="IPR000182">
    <property type="entry name" value="GNAT_dom"/>
</dbReference>
<dbReference type="PANTHER" id="PTHR43792">
    <property type="entry name" value="GNAT FAMILY, PUTATIVE (AFU_ORTHOLOGUE AFUA_3G00765)-RELATED-RELATED"/>
    <property type="match status" value="1"/>
</dbReference>
<feature type="domain" description="N-acetyltransferase" evidence="4">
    <location>
        <begin position="11"/>
        <end position="172"/>
    </location>
</feature>
<dbReference type="Pfam" id="PF13302">
    <property type="entry name" value="Acetyltransf_3"/>
    <property type="match status" value="1"/>
</dbReference>
<evidence type="ECO:0000259" key="4">
    <source>
        <dbReference type="PROSITE" id="PS51186"/>
    </source>
</evidence>
<dbReference type="OrthoDB" id="9801656at2"/>
<organism evidence="5 6">
    <name type="scientific">Photobacterium marinum</name>
    <dbReference type="NCBI Taxonomy" id="1056511"/>
    <lineage>
        <taxon>Bacteria</taxon>
        <taxon>Pseudomonadati</taxon>
        <taxon>Pseudomonadota</taxon>
        <taxon>Gammaproteobacteria</taxon>
        <taxon>Vibrionales</taxon>
        <taxon>Vibrionaceae</taxon>
        <taxon>Photobacterium</taxon>
    </lineage>
</organism>
<keyword evidence="6" id="KW-1185">Reference proteome</keyword>
<evidence type="ECO:0000313" key="5">
    <source>
        <dbReference type="EMBL" id="ELR67902.1"/>
    </source>
</evidence>
<dbReference type="RefSeq" id="WP_007461458.1">
    <property type="nucleotide sequence ID" value="NZ_AMZO01000001.1"/>
</dbReference>
<dbReference type="InterPro" id="IPR016181">
    <property type="entry name" value="Acyl_CoA_acyltransferase"/>
</dbReference>
<dbReference type="Proteomes" id="UP000011134">
    <property type="component" value="Unassembled WGS sequence"/>
</dbReference>
<dbReference type="InterPro" id="IPR051531">
    <property type="entry name" value="N-acetyltransferase"/>
</dbReference>
<comment type="caution">
    <text evidence="5">The sequence shown here is derived from an EMBL/GenBank/DDBJ whole genome shotgun (WGS) entry which is preliminary data.</text>
</comment>
<proteinExistence type="inferred from homology"/>
<dbReference type="PANTHER" id="PTHR43792:SF8">
    <property type="entry name" value="[RIBOSOMAL PROTEIN US5]-ALANINE N-ACETYLTRANSFERASE"/>
    <property type="match status" value="1"/>
</dbReference>
<dbReference type="AlphaFoldDB" id="L8JKE4"/>
<dbReference type="SUPFAM" id="SSF55729">
    <property type="entry name" value="Acyl-CoA N-acyltransferases (Nat)"/>
    <property type="match status" value="1"/>
</dbReference>
<dbReference type="EMBL" id="AMZO01000001">
    <property type="protein sequence ID" value="ELR67902.1"/>
    <property type="molecule type" value="Genomic_DNA"/>
</dbReference>
<dbReference type="GO" id="GO:0016747">
    <property type="term" value="F:acyltransferase activity, transferring groups other than amino-acyl groups"/>
    <property type="evidence" value="ECO:0007669"/>
    <property type="project" value="InterPro"/>
</dbReference>
<evidence type="ECO:0000256" key="1">
    <source>
        <dbReference type="ARBA" id="ARBA00022679"/>
    </source>
</evidence>
<gene>
    <name evidence="5" type="ORF">C942_00210</name>
</gene>
<dbReference type="PROSITE" id="PS51186">
    <property type="entry name" value="GNAT"/>
    <property type="match status" value="1"/>
</dbReference>
<reference evidence="5 6" key="1">
    <citation type="submission" date="2012-12" db="EMBL/GenBank/DDBJ databases">
        <title>Genome Assembly of Photobacterium sp. AK15.</title>
        <authorList>
            <person name="Khatri I."/>
            <person name="Vaidya B."/>
            <person name="Srinivas T.N.R."/>
            <person name="Subramanian S."/>
            <person name="Pinnaka A."/>
        </authorList>
    </citation>
    <scope>NUCLEOTIDE SEQUENCE [LARGE SCALE GENOMIC DNA]</scope>
    <source>
        <strain evidence="5 6">AK15</strain>
    </source>
</reference>
<keyword evidence="1 5" id="KW-0808">Transferase</keyword>
<evidence type="ECO:0000256" key="3">
    <source>
        <dbReference type="ARBA" id="ARBA00038502"/>
    </source>
</evidence>
<dbReference type="Gene3D" id="3.40.630.30">
    <property type="match status" value="1"/>
</dbReference>
<comment type="similarity">
    <text evidence="3">Belongs to the acetyltransferase family. RimJ subfamily.</text>
</comment>
<keyword evidence="2" id="KW-0012">Acyltransferase</keyword>
<name>L8JKE4_9GAMM</name>
<dbReference type="PATRIC" id="fig|1056511.3.peg.214"/>